<name>A0A7W3LYZ4_ACTNM</name>
<dbReference type="SUPFAM" id="SSF46785">
    <property type="entry name" value="Winged helix' DNA-binding domain"/>
    <property type="match status" value="1"/>
</dbReference>
<dbReference type="InterPro" id="IPR039422">
    <property type="entry name" value="MarR/SlyA-like"/>
</dbReference>
<dbReference type="InterPro" id="IPR000835">
    <property type="entry name" value="HTH_MarR-typ"/>
</dbReference>
<proteinExistence type="predicted"/>
<dbReference type="InterPro" id="IPR036388">
    <property type="entry name" value="WH-like_DNA-bd_sf"/>
</dbReference>
<gene>
    <name evidence="2" type="ORF">HNR61_008472</name>
</gene>
<accession>A0A7W3LYZ4</accession>
<dbReference type="InterPro" id="IPR036390">
    <property type="entry name" value="WH_DNA-bd_sf"/>
</dbReference>
<dbReference type="Gene3D" id="1.10.10.10">
    <property type="entry name" value="Winged helix-like DNA-binding domain superfamily/Winged helix DNA-binding domain"/>
    <property type="match status" value="1"/>
</dbReference>
<feature type="domain" description="HTH marR-type" evidence="1">
    <location>
        <begin position="51"/>
        <end position="91"/>
    </location>
</feature>
<dbReference type="EMBL" id="JACJIA010000018">
    <property type="protein sequence ID" value="MBA8956782.1"/>
    <property type="molecule type" value="Genomic_DNA"/>
</dbReference>
<reference evidence="2 3" key="1">
    <citation type="submission" date="2020-08" db="EMBL/GenBank/DDBJ databases">
        <title>Genomic Encyclopedia of Type Strains, Phase IV (KMG-IV): sequencing the most valuable type-strain genomes for metagenomic binning, comparative biology and taxonomic classification.</title>
        <authorList>
            <person name="Goeker M."/>
        </authorList>
    </citation>
    <scope>NUCLEOTIDE SEQUENCE [LARGE SCALE GENOMIC DNA]</scope>
    <source>
        <strain evidence="2 3">DSM 44197</strain>
    </source>
</reference>
<dbReference type="Pfam" id="PF12802">
    <property type="entry name" value="MarR_2"/>
    <property type="match status" value="1"/>
</dbReference>
<evidence type="ECO:0000313" key="2">
    <source>
        <dbReference type="EMBL" id="MBA8956782.1"/>
    </source>
</evidence>
<evidence type="ECO:0000313" key="3">
    <source>
        <dbReference type="Proteomes" id="UP000572680"/>
    </source>
</evidence>
<dbReference type="RefSeq" id="WP_182848672.1">
    <property type="nucleotide sequence ID" value="NZ_BAAALP010000075.1"/>
</dbReference>
<dbReference type="GO" id="GO:0006950">
    <property type="term" value="P:response to stress"/>
    <property type="evidence" value="ECO:0007669"/>
    <property type="project" value="TreeGrafter"/>
</dbReference>
<evidence type="ECO:0000259" key="1">
    <source>
        <dbReference type="Pfam" id="PF12802"/>
    </source>
</evidence>
<dbReference type="GO" id="GO:0003700">
    <property type="term" value="F:DNA-binding transcription factor activity"/>
    <property type="evidence" value="ECO:0007669"/>
    <property type="project" value="InterPro"/>
</dbReference>
<sequence length="163" mass="18097">MSGAGPGRLLFAFVRHWSRRASAADHEVAERGRLVLVTEAVHSLTRRGIAATVNAVAHEIGIDQSGASRLVKSATDAGYLETRTSAADGRRRQMTVTPSGRTMLEHAHDWQEQVFDRLTEGWSEQRRLDFQRAMADLIDRSYALTHDPRHCAGGDPSPRAHHH</sequence>
<dbReference type="Proteomes" id="UP000572680">
    <property type="component" value="Unassembled WGS sequence"/>
</dbReference>
<dbReference type="PANTHER" id="PTHR33164:SF57">
    <property type="entry name" value="MARR-FAMILY TRANSCRIPTIONAL REGULATOR"/>
    <property type="match status" value="1"/>
</dbReference>
<keyword evidence="2" id="KW-0238">DNA-binding</keyword>
<organism evidence="2 3">
    <name type="scientific">Actinomadura namibiensis</name>
    <dbReference type="NCBI Taxonomy" id="182080"/>
    <lineage>
        <taxon>Bacteria</taxon>
        <taxon>Bacillati</taxon>
        <taxon>Actinomycetota</taxon>
        <taxon>Actinomycetes</taxon>
        <taxon>Streptosporangiales</taxon>
        <taxon>Thermomonosporaceae</taxon>
        <taxon>Actinomadura</taxon>
    </lineage>
</organism>
<comment type="caution">
    <text evidence="2">The sequence shown here is derived from an EMBL/GenBank/DDBJ whole genome shotgun (WGS) entry which is preliminary data.</text>
</comment>
<dbReference type="PANTHER" id="PTHR33164">
    <property type="entry name" value="TRANSCRIPTIONAL REGULATOR, MARR FAMILY"/>
    <property type="match status" value="1"/>
</dbReference>
<dbReference type="AlphaFoldDB" id="A0A7W3LYZ4"/>
<dbReference type="GO" id="GO:0003677">
    <property type="term" value="F:DNA binding"/>
    <property type="evidence" value="ECO:0007669"/>
    <property type="project" value="UniProtKB-KW"/>
</dbReference>
<keyword evidence="3" id="KW-1185">Reference proteome</keyword>
<protein>
    <submittedName>
        <fullName evidence="2">DNA-binding MarR family transcriptional regulator</fullName>
    </submittedName>
</protein>